<dbReference type="GO" id="GO:0015937">
    <property type="term" value="P:coenzyme A biosynthetic process"/>
    <property type="evidence" value="ECO:0007669"/>
    <property type="project" value="InterPro"/>
</dbReference>
<keyword evidence="9" id="KW-0464">Manganese</keyword>
<dbReference type="Gene3D" id="3.40.50.10880">
    <property type="entry name" value="Uncharacterised protein PF01937, DUF89, domain 3"/>
    <property type="match status" value="1"/>
</dbReference>
<dbReference type="GO" id="GO:0004594">
    <property type="term" value="F:pantothenate kinase activity"/>
    <property type="evidence" value="ECO:0007669"/>
    <property type="project" value="TreeGrafter"/>
</dbReference>
<dbReference type="Gene3D" id="1.20.1700.10">
    <property type="entry name" value="AF1104-like"/>
    <property type="match status" value="1"/>
</dbReference>
<evidence type="ECO:0000259" key="13">
    <source>
        <dbReference type="Pfam" id="PF01937"/>
    </source>
</evidence>
<protein>
    <recommendedName>
        <fullName evidence="4">4'-phosphopantetheine phosphatase</fullName>
    </recommendedName>
    <alternativeName>
        <fullName evidence="11">Inactive pantothenic acid kinase 4</fullName>
    </alternativeName>
</protein>
<dbReference type="InterPro" id="IPR036075">
    <property type="entry name" value="ARMT-1-like_metal-bd_sf"/>
</dbReference>
<comment type="subunit">
    <text evidence="3">Homodimer. Interacts with PKM.</text>
</comment>
<comment type="function">
    <text evidence="12">Phosphatase which shows a preference for 4'-phosphopantetheine and its oxidatively damaged forms (sulfonate or S-sulfonate), providing strong indirect evidence that the phosphatase activity pre-empts damage in the coenzyme A (CoA) pathway. Hydrolyzing excess 4'-phosphopantetheine could constitute a directed overflow mechanism to prevent its oxidation to the S-sulfonate, sulfonate, or other forms. Hydrolyzing 4'-phosphopantetheine sulfonate or S-sulfonate would forestall their conversion to inactive forms of CoA and acyl carrier protein. May play a role in the physiological regulation of CoA intracellular levels.</text>
</comment>
<evidence type="ECO:0000313" key="14">
    <source>
        <dbReference type="EMBL" id="GMR60763.1"/>
    </source>
</evidence>
<dbReference type="InterPro" id="IPR002791">
    <property type="entry name" value="ARMT1-like_metal-bd"/>
</dbReference>
<dbReference type="InterPro" id="IPR004567">
    <property type="entry name" value="Type_II_PanK"/>
</dbReference>
<comment type="catalytic activity">
    <reaction evidence="10">
        <text>(R)-4'-phospho-S-sulfopantetheine + H2O = (R)-S-sulfopantetheine + phosphate</text>
        <dbReference type="Rhea" id="RHEA:68340"/>
        <dbReference type="ChEBI" id="CHEBI:15377"/>
        <dbReference type="ChEBI" id="CHEBI:43474"/>
        <dbReference type="ChEBI" id="CHEBI:177302"/>
        <dbReference type="ChEBI" id="CHEBI:177303"/>
    </reaction>
    <physiologicalReaction direction="left-to-right" evidence="10">
        <dbReference type="Rhea" id="RHEA:68341"/>
    </physiologicalReaction>
</comment>
<dbReference type="InterPro" id="IPR035073">
    <property type="entry name" value="At2g17340_3_helix_bundle"/>
</dbReference>
<comment type="caution">
    <text evidence="14">The sequence shown here is derived from an EMBL/GenBank/DDBJ whole genome shotgun (WGS) entry which is preliminary data.</text>
</comment>
<evidence type="ECO:0000256" key="5">
    <source>
        <dbReference type="ARBA" id="ARBA00022596"/>
    </source>
</evidence>
<evidence type="ECO:0000256" key="9">
    <source>
        <dbReference type="ARBA" id="ARBA00023211"/>
    </source>
</evidence>
<dbReference type="EMBL" id="BTRK01000006">
    <property type="protein sequence ID" value="GMR60763.1"/>
    <property type="molecule type" value="Genomic_DNA"/>
</dbReference>
<evidence type="ECO:0000256" key="11">
    <source>
        <dbReference type="ARBA" id="ARBA00032948"/>
    </source>
</evidence>
<evidence type="ECO:0000256" key="7">
    <source>
        <dbReference type="ARBA" id="ARBA00022801"/>
    </source>
</evidence>
<sequence length="769" mass="86703">MHTLNEMECALRNLCHANNFSFDIGLRVIKVVYTSRIPRHPAIVNDKLAKDGGTRLHCIHFHFTDLDKVCEYISQKTDHLKGRTVQFTSTHKDSEECVKVIREMLGVKMERVNDMMCHVKGTNFLLANILDEVFVYDHHNVDSRYFFQTCLNSPHSSVFPYVLVNVGTGMSIVRVNGESDFEYIGGSHCGGGAFFGLAQLLIGSADIDELLVMAEDGDHRKVDSLVCDIYGNHYNEELLGLPPDLIAGSFGKCSNREFADTIKNDPEYRKDCIRSLLLMISNSVGQVVSLVLDKEKTNRLFFNGFMVRNHPIIMRTLSYAVNFWSRGNLQAHFLRHEAFNAAIGGMVLSKKKQAEGQSTNTPISIKSMNIEQISWREHYAGCSDLGRFVPRRPTDAAFRGEVLELDCADILMRPFPLLSPSVEYFPDTVDLNSDLAAREFWLTIMEESVHKMCSKAIESQFDSPTAVERADVVAKKYLEQLKLLRDKPFAYGTCNVRNLLDLREQIFQEHEFDDPFKLQKKMENDLAVRELPKVLAKLDAMSDVRERLAEATKGLLAGNVFDWGAKEVVKLMEGKEEFTFQKAIDVIPARPWLNDSLDEFLDETLNGCHKSIVVFVDNSGADVILGVIPFAREFLKLGSNVTIVSNLLPALNDITFGELEDVMKAVAEKDQLIKKNSAEKALKIMHSGQGSPCLDLRRIDMDLCNSVLEDNVDLVVIEGMGRALHTNFEARFSVPSLKAAVIKTRWLADRMGGDIFSVVCKYEKPKEDQ</sequence>
<dbReference type="Proteomes" id="UP001328107">
    <property type="component" value="Unassembled WGS sequence"/>
</dbReference>
<dbReference type="Gene3D" id="3.30.420.510">
    <property type="match status" value="1"/>
</dbReference>
<name>A0AAN5IC62_9BILA</name>
<dbReference type="InterPro" id="IPR043129">
    <property type="entry name" value="ATPase_NBD"/>
</dbReference>
<dbReference type="GO" id="GO:0005829">
    <property type="term" value="C:cytosol"/>
    <property type="evidence" value="ECO:0007669"/>
    <property type="project" value="TreeGrafter"/>
</dbReference>
<comment type="cofactor">
    <cofactor evidence="1">
        <name>Mn(2+)</name>
        <dbReference type="ChEBI" id="CHEBI:29035"/>
    </cofactor>
</comment>
<evidence type="ECO:0000256" key="12">
    <source>
        <dbReference type="ARBA" id="ARBA00046055"/>
    </source>
</evidence>
<accession>A0AAN5IC62</accession>
<dbReference type="GO" id="GO:0005634">
    <property type="term" value="C:nucleus"/>
    <property type="evidence" value="ECO:0007669"/>
    <property type="project" value="TreeGrafter"/>
</dbReference>
<dbReference type="PANTHER" id="PTHR12280">
    <property type="entry name" value="PANTOTHENATE KINASE"/>
    <property type="match status" value="1"/>
</dbReference>
<feature type="domain" description="Damage-control phosphatase ARMT1-like metal-binding" evidence="13">
    <location>
        <begin position="451"/>
        <end position="752"/>
    </location>
</feature>
<keyword evidence="7" id="KW-0378">Hydrolase</keyword>
<dbReference type="GO" id="GO:0016787">
    <property type="term" value="F:hydrolase activity"/>
    <property type="evidence" value="ECO:0007669"/>
    <property type="project" value="UniProtKB-KW"/>
</dbReference>
<dbReference type="Pfam" id="PF03630">
    <property type="entry name" value="Fumble"/>
    <property type="match status" value="1"/>
</dbReference>
<dbReference type="Gene3D" id="3.30.420.40">
    <property type="match status" value="1"/>
</dbReference>
<comment type="cofactor">
    <cofactor evidence="2">
        <name>Ni(2+)</name>
        <dbReference type="ChEBI" id="CHEBI:49786"/>
    </cofactor>
</comment>
<evidence type="ECO:0000256" key="8">
    <source>
        <dbReference type="ARBA" id="ARBA00023074"/>
    </source>
</evidence>
<dbReference type="GO" id="GO:0005524">
    <property type="term" value="F:ATP binding"/>
    <property type="evidence" value="ECO:0007669"/>
    <property type="project" value="InterPro"/>
</dbReference>
<organism evidence="14 15">
    <name type="scientific">Pristionchus mayeri</name>
    <dbReference type="NCBI Taxonomy" id="1317129"/>
    <lineage>
        <taxon>Eukaryota</taxon>
        <taxon>Metazoa</taxon>
        <taxon>Ecdysozoa</taxon>
        <taxon>Nematoda</taxon>
        <taxon>Chromadorea</taxon>
        <taxon>Rhabditida</taxon>
        <taxon>Rhabditina</taxon>
        <taxon>Diplogasteromorpha</taxon>
        <taxon>Diplogasteroidea</taxon>
        <taxon>Neodiplogasteridae</taxon>
        <taxon>Pristionchus</taxon>
    </lineage>
</organism>
<evidence type="ECO:0000313" key="15">
    <source>
        <dbReference type="Proteomes" id="UP001328107"/>
    </source>
</evidence>
<evidence type="ECO:0000256" key="6">
    <source>
        <dbReference type="ARBA" id="ARBA00022723"/>
    </source>
</evidence>
<dbReference type="SUPFAM" id="SSF53067">
    <property type="entry name" value="Actin-like ATPase domain"/>
    <property type="match status" value="2"/>
</dbReference>
<dbReference type="Pfam" id="PF01937">
    <property type="entry name" value="ARMT1-like_dom"/>
    <property type="match status" value="1"/>
</dbReference>
<dbReference type="AlphaFoldDB" id="A0AAN5IC62"/>
<evidence type="ECO:0000256" key="10">
    <source>
        <dbReference type="ARBA" id="ARBA00029347"/>
    </source>
</evidence>
<gene>
    <name evidence="14" type="ORF">PMAYCL1PPCAC_30958</name>
</gene>
<reference evidence="15" key="1">
    <citation type="submission" date="2022-10" db="EMBL/GenBank/DDBJ databases">
        <title>Genome assembly of Pristionchus species.</title>
        <authorList>
            <person name="Yoshida K."/>
            <person name="Sommer R.J."/>
        </authorList>
    </citation>
    <scope>NUCLEOTIDE SEQUENCE [LARGE SCALE GENOMIC DNA]</scope>
    <source>
        <strain evidence="15">RS5460</strain>
    </source>
</reference>
<keyword evidence="15" id="KW-1185">Reference proteome</keyword>
<keyword evidence="6" id="KW-0479">Metal-binding</keyword>
<keyword evidence="8" id="KW-0944">Nitration</keyword>
<evidence type="ECO:0000256" key="1">
    <source>
        <dbReference type="ARBA" id="ARBA00001936"/>
    </source>
</evidence>
<evidence type="ECO:0000256" key="2">
    <source>
        <dbReference type="ARBA" id="ARBA00001967"/>
    </source>
</evidence>
<proteinExistence type="predicted"/>
<dbReference type="SUPFAM" id="SSF111321">
    <property type="entry name" value="AF1104-like"/>
    <property type="match status" value="1"/>
</dbReference>
<evidence type="ECO:0000256" key="3">
    <source>
        <dbReference type="ARBA" id="ARBA00011388"/>
    </source>
</evidence>
<dbReference type="Gene3D" id="1.10.285.20">
    <property type="entry name" value="Uncharacterised protein PF01937, DUF89, domain 2"/>
    <property type="match status" value="1"/>
</dbReference>
<dbReference type="PANTHER" id="PTHR12280:SF35">
    <property type="entry name" value="4'-PHOSPHOPANTETHEINE PHOSPHATASE"/>
    <property type="match status" value="1"/>
</dbReference>
<dbReference type="GO" id="GO:0046872">
    <property type="term" value="F:metal ion binding"/>
    <property type="evidence" value="ECO:0007669"/>
    <property type="project" value="UniProtKB-KW"/>
</dbReference>
<keyword evidence="5" id="KW-0533">Nickel</keyword>
<evidence type="ECO:0000256" key="4">
    <source>
        <dbReference type="ARBA" id="ARBA00019490"/>
    </source>
</evidence>